<accession>A0A927CR44</accession>
<protein>
    <submittedName>
        <fullName evidence="6">Creatininase family protein</fullName>
    </submittedName>
</protein>
<dbReference type="Gene3D" id="3.40.50.10310">
    <property type="entry name" value="Creatininase"/>
    <property type="match status" value="1"/>
</dbReference>
<evidence type="ECO:0000256" key="5">
    <source>
        <dbReference type="ARBA" id="ARBA00024029"/>
    </source>
</evidence>
<reference evidence="6" key="1">
    <citation type="submission" date="2020-09" db="EMBL/GenBank/DDBJ databases">
        <title>A novel bacterium of genus Paenibacillus, isolated from South China Sea.</title>
        <authorList>
            <person name="Huang H."/>
            <person name="Mo K."/>
            <person name="Hu Y."/>
        </authorList>
    </citation>
    <scope>NUCLEOTIDE SEQUENCE</scope>
    <source>
        <strain evidence="6">IB182493</strain>
    </source>
</reference>
<keyword evidence="7" id="KW-1185">Reference proteome</keyword>
<evidence type="ECO:0000256" key="2">
    <source>
        <dbReference type="ARBA" id="ARBA00022723"/>
    </source>
</evidence>
<evidence type="ECO:0000313" key="6">
    <source>
        <dbReference type="EMBL" id="MBD2871980.1"/>
    </source>
</evidence>
<dbReference type="EMBL" id="JACXIY010000039">
    <property type="protein sequence ID" value="MBD2871980.1"/>
    <property type="molecule type" value="Genomic_DNA"/>
</dbReference>
<proteinExistence type="inferred from homology"/>
<dbReference type="GO" id="GO:0016811">
    <property type="term" value="F:hydrolase activity, acting on carbon-nitrogen (but not peptide) bonds, in linear amides"/>
    <property type="evidence" value="ECO:0007669"/>
    <property type="project" value="TreeGrafter"/>
</dbReference>
<keyword evidence="3" id="KW-0378">Hydrolase</keyword>
<comment type="cofactor">
    <cofactor evidence="1">
        <name>Zn(2+)</name>
        <dbReference type="ChEBI" id="CHEBI:29105"/>
    </cofactor>
</comment>
<dbReference type="AlphaFoldDB" id="A0A927CR44"/>
<sequence>MSPNTGSKTLWAELLPYEFKQRMEECPVVYLPLGLCEPHGQVSALGLDTLKAEWLCRKAAERTGGIVAPSMGYHIHETGYHAGWLEQTVGEQQPPMTSIPPDIMLAFFLYQLRSFANAGFKAVVVVSGHSGGNQEDLRQAAALFMKHVPVTVWVRSDPELVEGLFEGDHAGKYELSQLMFIRPDLVDPAARRYEGLPGYGGRLAIGHDAHEADAERGRAILEACLTGLCAEVSRIKREVKQAGKADAVSHSTVRAIWSELLQSADRWVTASPWSGQEAVSERSIWKPYEYYRIQREGNQDCDADAGETARPHNKGEAVL</sequence>
<dbReference type="SUPFAM" id="SSF102215">
    <property type="entry name" value="Creatininase"/>
    <property type="match status" value="1"/>
</dbReference>
<dbReference type="Pfam" id="PF02633">
    <property type="entry name" value="Creatininase"/>
    <property type="match status" value="1"/>
</dbReference>
<evidence type="ECO:0000256" key="1">
    <source>
        <dbReference type="ARBA" id="ARBA00001947"/>
    </source>
</evidence>
<comment type="caution">
    <text evidence="6">The sequence shown here is derived from an EMBL/GenBank/DDBJ whole genome shotgun (WGS) entry which is preliminary data.</text>
</comment>
<dbReference type="InterPro" id="IPR024087">
    <property type="entry name" value="Creatininase-like_sf"/>
</dbReference>
<evidence type="ECO:0000256" key="3">
    <source>
        <dbReference type="ARBA" id="ARBA00022801"/>
    </source>
</evidence>
<keyword evidence="2" id="KW-0479">Metal-binding</keyword>
<dbReference type="RefSeq" id="WP_190866269.1">
    <property type="nucleotide sequence ID" value="NZ_JACXIY010000039.1"/>
</dbReference>
<gene>
    <name evidence="6" type="ORF">IDH41_25705</name>
</gene>
<organism evidence="6 7">
    <name type="scientific">Paenibacillus arenilitoris</name>
    <dbReference type="NCBI Taxonomy" id="2772299"/>
    <lineage>
        <taxon>Bacteria</taxon>
        <taxon>Bacillati</taxon>
        <taxon>Bacillota</taxon>
        <taxon>Bacilli</taxon>
        <taxon>Bacillales</taxon>
        <taxon>Paenibacillaceae</taxon>
        <taxon>Paenibacillus</taxon>
    </lineage>
</organism>
<dbReference type="Proteomes" id="UP000632125">
    <property type="component" value="Unassembled WGS sequence"/>
</dbReference>
<dbReference type="GO" id="GO:0009231">
    <property type="term" value="P:riboflavin biosynthetic process"/>
    <property type="evidence" value="ECO:0007669"/>
    <property type="project" value="TreeGrafter"/>
</dbReference>
<dbReference type="GO" id="GO:0046872">
    <property type="term" value="F:metal ion binding"/>
    <property type="evidence" value="ECO:0007669"/>
    <property type="project" value="UniProtKB-KW"/>
</dbReference>
<comment type="similarity">
    <text evidence="5">Belongs to the creatininase superfamily.</text>
</comment>
<name>A0A927CR44_9BACL</name>
<dbReference type="InterPro" id="IPR003785">
    <property type="entry name" value="Creatininase/forma_Hydrolase"/>
</dbReference>
<dbReference type="PANTHER" id="PTHR35005">
    <property type="entry name" value="3-DEHYDRO-SCYLLO-INOSOSE HYDROLASE"/>
    <property type="match status" value="1"/>
</dbReference>
<evidence type="ECO:0000256" key="4">
    <source>
        <dbReference type="ARBA" id="ARBA00022833"/>
    </source>
</evidence>
<evidence type="ECO:0000313" key="7">
    <source>
        <dbReference type="Proteomes" id="UP000632125"/>
    </source>
</evidence>
<keyword evidence="4" id="KW-0862">Zinc</keyword>
<dbReference type="PANTHER" id="PTHR35005:SF1">
    <property type="entry name" value="2-AMINO-5-FORMYLAMINO-6-RIBOSYLAMINOPYRIMIDIN-4(3H)-ONE 5'-MONOPHOSPHATE DEFORMYLASE"/>
    <property type="match status" value="1"/>
</dbReference>